<sequence>MYSPTHSSPRLELRPKHLKAEHAIMDANRLVHKGDYSAALKLYNRLLDERCHPAYYLNRALCYIAMEQPHLAVNDALRAHMMAQSVLDAVRGQGEINDHIRRNDAHIITYTDDCADALSRKEKWCTAPSTVFDHKHQNFKLARMTLVEENFEEQEAEKKTTTPPIYDLKYKALFRLVDALSRCGRGPSYNALHLLGDILMSNASGTPKKSFQPFVSRELEALGKHVQDKLLLDVIEGKVSKADLLLTQTGFCSLNSNQYGFAERPINYNILNNCILTVDSNSIIQYEYKFGMPASLVAAQDVFQGMMLFTESLPFVVSTANTPDQSGLATICDACGTDLQMLSPFVLRVLSEELKQAEVEDAGKKRARAARKEARARRSPTHRRTVAVDTPTGEGQPSSGITDKSKDKPISLGTEQEDDDDDWDSESSSGAGDTSLANITPDTPLRGRIISRPGIFETSDVQICRYGVDEQRENFSFCSVDCYDLAKATYHDSICGSHIEDYLRKSMIQVEAPGLPNIDNQKLVLLLLVRILGWAYATSTDPLDLPVIQMFMASPRHSSLKNGPPVPWSFHNSVMRPYQMYQAMDGRGDSPKSVTNPDYSDGSILNTIISLIQRHMVTNDQIVWTKTYDEDGYHEQTYPYADKKDAQRVENTLFGRLHPLCDLVPLAPRPEEANVELVDLSGGQIACLPLLNRHPDEEDSDLCIKKGTRLLLRNATPRLATKDERATYAKVEDYGEGGTMMDMEQDDGIFGDHSSDEEPQTEEQEEEFSGYVDEETYGADDDYMADAEWDIDEDDEEMMNF</sequence>
<name>A0A9P8FW02_AURME</name>
<gene>
    <name evidence="2" type="ORF">KCU98_g5300</name>
</gene>
<evidence type="ECO:0000313" key="2">
    <source>
        <dbReference type="EMBL" id="KAG9984601.1"/>
    </source>
</evidence>
<dbReference type="SUPFAM" id="SSF48452">
    <property type="entry name" value="TPR-like"/>
    <property type="match status" value="1"/>
</dbReference>
<feature type="compositionally biased region" description="Basic residues" evidence="1">
    <location>
        <begin position="365"/>
        <end position="385"/>
    </location>
</feature>
<protein>
    <submittedName>
        <fullName evidence="2">Uncharacterized protein</fullName>
    </submittedName>
</protein>
<evidence type="ECO:0000313" key="3">
    <source>
        <dbReference type="Proteomes" id="UP000729357"/>
    </source>
</evidence>
<evidence type="ECO:0000256" key="1">
    <source>
        <dbReference type="SAM" id="MobiDB-lite"/>
    </source>
</evidence>
<dbReference type="EMBL" id="JAHFXS010000477">
    <property type="protein sequence ID" value="KAG9984601.1"/>
    <property type="molecule type" value="Genomic_DNA"/>
</dbReference>
<feature type="compositionally biased region" description="Polar residues" evidence="1">
    <location>
        <begin position="393"/>
        <end position="402"/>
    </location>
</feature>
<feature type="region of interest" description="Disordered" evidence="1">
    <location>
        <begin position="358"/>
        <end position="445"/>
    </location>
</feature>
<organism evidence="2 3">
    <name type="scientific">Aureobasidium melanogenum</name>
    <name type="common">Aureobasidium pullulans var. melanogenum</name>
    <dbReference type="NCBI Taxonomy" id="46634"/>
    <lineage>
        <taxon>Eukaryota</taxon>
        <taxon>Fungi</taxon>
        <taxon>Dikarya</taxon>
        <taxon>Ascomycota</taxon>
        <taxon>Pezizomycotina</taxon>
        <taxon>Dothideomycetes</taxon>
        <taxon>Dothideomycetidae</taxon>
        <taxon>Dothideales</taxon>
        <taxon>Saccotheciaceae</taxon>
        <taxon>Aureobasidium</taxon>
    </lineage>
</organism>
<dbReference type="AlphaFoldDB" id="A0A9P8FW02"/>
<dbReference type="InterPro" id="IPR011990">
    <property type="entry name" value="TPR-like_helical_dom_sf"/>
</dbReference>
<dbReference type="Gene3D" id="1.25.40.10">
    <property type="entry name" value="Tetratricopeptide repeat domain"/>
    <property type="match status" value="1"/>
</dbReference>
<feature type="compositionally biased region" description="Acidic residues" evidence="1">
    <location>
        <begin position="415"/>
        <end position="425"/>
    </location>
</feature>
<accession>A0A9P8FW02</accession>
<feature type="non-terminal residue" evidence="2">
    <location>
        <position position="1"/>
    </location>
</feature>
<feature type="compositionally biased region" description="Polar residues" evidence="1">
    <location>
        <begin position="430"/>
        <end position="441"/>
    </location>
</feature>
<keyword evidence="3" id="KW-1185">Reference proteome</keyword>
<reference evidence="2" key="1">
    <citation type="journal article" date="2021" name="J Fungi (Basel)">
        <title>Virulence traits and population genomics of the black yeast Aureobasidium melanogenum.</title>
        <authorList>
            <person name="Cernosa A."/>
            <person name="Sun X."/>
            <person name="Gostincar C."/>
            <person name="Fang C."/>
            <person name="Gunde-Cimerman N."/>
            <person name="Song Z."/>
        </authorList>
    </citation>
    <scope>NUCLEOTIDE SEQUENCE</scope>
    <source>
        <strain evidence="2">EXF-9298</strain>
    </source>
</reference>
<dbReference type="Proteomes" id="UP000729357">
    <property type="component" value="Unassembled WGS sequence"/>
</dbReference>
<reference evidence="2" key="2">
    <citation type="submission" date="2021-08" db="EMBL/GenBank/DDBJ databases">
        <authorList>
            <person name="Gostincar C."/>
            <person name="Sun X."/>
            <person name="Song Z."/>
            <person name="Gunde-Cimerman N."/>
        </authorList>
    </citation>
    <scope>NUCLEOTIDE SEQUENCE</scope>
    <source>
        <strain evidence="2">EXF-9298</strain>
    </source>
</reference>
<comment type="caution">
    <text evidence="2">The sequence shown here is derived from an EMBL/GenBank/DDBJ whole genome shotgun (WGS) entry which is preliminary data.</text>
</comment>
<proteinExistence type="predicted"/>
<feature type="region of interest" description="Disordered" evidence="1">
    <location>
        <begin position="745"/>
        <end position="782"/>
    </location>
</feature>